<evidence type="ECO:0000256" key="2">
    <source>
        <dbReference type="ARBA" id="ARBA00022692"/>
    </source>
</evidence>
<evidence type="ECO:0000313" key="8">
    <source>
        <dbReference type="Proteomes" id="UP000199701"/>
    </source>
</evidence>
<keyword evidence="2 6" id="KW-0812">Transmembrane</keyword>
<evidence type="ECO:0000256" key="4">
    <source>
        <dbReference type="ARBA" id="ARBA00022989"/>
    </source>
</evidence>
<dbReference type="PANTHER" id="PTHR33886">
    <property type="entry name" value="UNSATURATED RHAMNOGALACTURONAN HYDROLASE (EUROFUNG)"/>
    <property type="match status" value="1"/>
</dbReference>
<keyword evidence="8" id="KW-1185">Reference proteome</keyword>
<dbReference type="RefSeq" id="WP_139197314.1">
    <property type="nucleotide sequence ID" value="NZ_FOJI01000015.1"/>
</dbReference>
<feature type="transmembrane region" description="Helical" evidence="6">
    <location>
        <begin position="308"/>
        <end position="328"/>
    </location>
</feature>
<feature type="transmembrane region" description="Helical" evidence="6">
    <location>
        <begin position="184"/>
        <end position="205"/>
    </location>
</feature>
<dbReference type="SUPFAM" id="SSF48208">
    <property type="entry name" value="Six-hairpin glycosidases"/>
    <property type="match status" value="1"/>
</dbReference>
<feature type="transmembrane region" description="Helical" evidence="6">
    <location>
        <begin position="156"/>
        <end position="178"/>
    </location>
</feature>
<dbReference type="GO" id="GO:0016020">
    <property type="term" value="C:membrane"/>
    <property type="evidence" value="ECO:0007669"/>
    <property type="project" value="UniProtKB-SubCell"/>
</dbReference>
<evidence type="ECO:0000313" key="7">
    <source>
        <dbReference type="EMBL" id="SEW39779.1"/>
    </source>
</evidence>
<feature type="transmembrane region" description="Helical" evidence="6">
    <location>
        <begin position="404"/>
        <end position="427"/>
    </location>
</feature>
<dbReference type="InterPro" id="IPR010905">
    <property type="entry name" value="Glyco_hydro_88"/>
</dbReference>
<feature type="transmembrane region" description="Helical" evidence="6">
    <location>
        <begin position="91"/>
        <end position="114"/>
    </location>
</feature>
<feature type="transmembrane region" description="Helical" evidence="6">
    <location>
        <begin position="50"/>
        <end position="70"/>
    </location>
</feature>
<dbReference type="STRING" id="99656.SAMN05421659_11551"/>
<feature type="transmembrane region" description="Helical" evidence="6">
    <location>
        <begin position="12"/>
        <end position="38"/>
    </location>
</feature>
<feature type="transmembrane region" description="Helical" evidence="6">
    <location>
        <begin position="251"/>
        <end position="271"/>
    </location>
</feature>
<dbReference type="AlphaFoldDB" id="A0A1I0RHP3"/>
<sequence length="923" mass="105463">MGRIENAVRNILFGTLGNFASIILGFVSRTFLIHILGVNYLGINGLYTNVLSVLSLAELGIGTAISYSLYKPVVDKDLEKIKILMQLYKQVYRIIAIIITALGLLIIPFLKYIIKNPGDITLDQLNIFYLIFLFNTVSTYFVSYKYSLTNAEQKNYIQINIQVITSLTILIAQIIILIVSKSFLIYLLAGAVIGLIQKIFVYIYFNKLYPYLLEKSNGNLSKEEIKVFKKNIIALLYHKIGETSINQTDNIIISSFINITCVAILSNYNLIINTVNVFINIVFNSVISGLGNLIATENKERQYLLFKVYRFLGFWVYGLSLLFFVFLLTPFINIWLGPNMIIDKSAIILIMVDYYFKGHRTVINNFKSAAGIFDADKYISIAQAVVNLVLSIILVQFIGLKGVFIGTIVAGLIANVTKPFIIYKMIFNKDAKYYFIDSITYIFTISFVFAILGLLNTVVLVNITLINIIIMGFLILSISNIIFYVILRQREEFAYLSNIILSKIGEKVKEFYYTHCLLLITFLKKARNLIAKETNKFTRNKENSFEQVNDFNTDRYSEKNKKMAFISELTKNTRIQLSIYPVVSMKHQIISFINNTSSTKKDEKIDHYFRQNGLLAQSLEWSYSIDKDIQDLNSLQKYFDKWTKSGALINSLENAINGYTLIYLNELTPNDKYKNTIEKIKDYLFAHPKDKSGSLLYRKSFDDVYIESVGMICPFLCRYGKAYHNQMAIDLAINQMINYLKYGFDSKTSLPYHGYNIKGNIKHGIIGWGRAVGWLLIGMIDSLEYISSTNPYYKILRYQFEVIIKTTVKYQTNSGYYKWQLTAFEGHVDTSATSMISYAIKRGVMIGILNRSFLHYSNLGLLAISHSIENGVVMDSSAECTGFGIYPQDYGSNQWAQGPTTALVALSLNQETKIINNKIYRRS</sequence>
<dbReference type="InterPro" id="IPR008928">
    <property type="entry name" value="6-hairpin_glycosidase_sf"/>
</dbReference>
<evidence type="ECO:0000256" key="3">
    <source>
        <dbReference type="ARBA" id="ARBA00022801"/>
    </source>
</evidence>
<dbReference type="InterPro" id="IPR002797">
    <property type="entry name" value="Polysacc_synth"/>
</dbReference>
<organism evidence="7 8">
    <name type="scientific">[Clostridium] fimetarium</name>
    <dbReference type="NCBI Taxonomy" id="99656"/>
    <lineage>
        <taxon>Bacteria</taxon>
        <taxon>Bacillati</taxon>
        <taxon>Bacillota</taxon>
        <taxon>Clostridia</taxon>
        <taxon>Lachnospirales</taxon>
        <taxon>Lachnospiraceae</taxon>
    </lineage>
</organism>
<accession>A0A1I0RHP3</accession>
<dbReference type="Gene3D" id="1.50.10.10">
    <property type="match status" value="1"/>
</dbReference>
<keyword evidence="5 6" id="KW-0472">Membrane</keyword>
<reference evidence="7 8" key="1">
    <citation type="submission" date="2016-10" db="EMBL/GenBank/DDBJ databases">
        <authorList>
            <person name="de Groot N.N."/>
        </authorList>
    </citation>
    <scope>NUCLEOTIDE SEQUENCE [LARGE SCALE GENOMIC DNA]</scope>
    <source>
        <strain evidence="7 8">DSM 9179</strain>
    </source>
</reference>
<comment type="subcellular location">
    <subcellularLocation>
        <location evidence="1">Membrane</location>
        <topology evidence="1">Multi-pass membrane protein</topology>
    </subcellularLocation>
</comment>
<keyword evidence="4 6" id="KW-1133">Transmembrane helix</keyword>
<name>A0A1I0RHP3_9FIRM</name>
<dbReference type="GO" id="GO:0005975">
    <property type="term" value="P:carbohydrate metabolic process"/>
    <property type="evidence" value="ECO:0007669"/>
    <property type="project" value="InterPro"/>
</dbReference>
<protein>
    <submittedName>
        <fullName evidence="7">Rhamnogalacturonyl hydrolase YesR</fullName>
    </submittedName>
</protein>
<keyword evidence="3 7" id="KW-0378">Hydrolase</keyword>
<evidence type="ECO:0000256" key="1">
    <source>
        <dbReference type="ARBA" id="ARBA00004141"/>
    </source>
</evidence>
<evidence type="ECO:0000256" key="6">
    <source>
        <dbReference type="SAM" id="Phobius"/>
    </source>
</evidence>
<dbReference type="Pfam" id="PF07470">
    <property type="entry name" value="Glyco_hydro_88"/>
    <property type="match status" value="1"/>
</dbReference>
<dbReference type="InterPro" id="IPR012341">
    <property type="entry name" value="6hp_glycosidase-like_sf"/>
</dbReference>
<feature type="transmembrane region" description="Helical" evidence="6">
    <location>
        <begin position="465"/>
        <end position="487"/>
    </location>
</feature>
<feature type="transmembrane region" description="Helical" evidence="6">
    <location>
        <begin position="439"/>
        <end position="459"/>
    </location>
</feature>
<feature type="transmembrane region" description="Helical" evidence="6">
    <location>
        <begin position="377"/>
        <end position="398"/>
    </location>
</feature>
<gene>
    <name evidence="7" type="ORF">SAMN05421659_11551</name>
</gene>
<dbReference type="OrthoDB" id="8609648at2"/>
<dbReference type="Proteomes" id="UP000199701">
    <property type="component" value="Unassembled WGS sequence"/>
</dbReference>
<dbReference type="Pfam" id="PF01943">
    <property type="entry name" value="Polysacc_synt"/>
    <property type="match status" value="1"/>
</dbReference>
<feature type="transmembrane region" description="Helical" evidence="6">
    <location>
        <begin position="277"/>
        <end position="296"/>
    </location>
</feature>
<dbReference type="InterPro" id="IPR052043">
    <property type="entry name" value="PolySaccharide_Degr_Enz"/>
</dbReference>
<evidence type="ECO:0000256" key="5">
    <source>
        <dbReference type="ARBA" id="ARBA00023136"/>
    </source>
</evidence>
<dbReference type="EMBL" id="FOJI01000015">
    <property type="protein sequence ID" value="SEW39779.1"/>
    <property type="molecule type" value="Genomic_DNA"/>
</dbReference>
<proteinExistence type="predicted"/>
<dbReference type="GO" id="GO:0016787">
    <property type="term" value="F:hydrolase activity"/>
    <property type="evidence" value="ECO:0007669"/>
    <property type="project" value="UniProtKB-KW"/>
</dbReference>
<feature type="transmembrane region" description="Helical" evidence="6">
    <location>
        <begin position="126"/>
        <end position="144"/>
    </location>
</feature>
<dbReference type="PANTHER" id="PTHR33886:SF8">
    <property type="entry name" value="UNSATURATED RHAMNOGALACTURONAN HYDROLASE (EUROFUNG)"/>
    <property type="match status" value="1"/>
</dbReference>